<accession>A0ABT8VNV2</accession>
<proteinExistence type="predicted"/>
<sequence>MPKPILIKGGSFSDERGLLLYNNDFDATEIKRMYIIKNKSPELIRGWQGHKIEQRWFSVICGEFLIKLLAVDNWESPSKDLEVMEFQISASNMSVLHVPAGYISSIQSTKENAKLLVMSDYLLGSIKDEYRYDIKYFEDIN</sequence>
<comment type="caution">
    <text evidence="1">The sequence shown here is derived from an EMBL/GenBank/DDBJ whole genome shotgun (WGS) entry which is preliminary data.</text>
</comment>
<gene>
    <name evidence="1" type="ORF">QVZ41_02130</name>
</gene>
<dbReference type="EMBL" id="JAUMIT010000001">
    <property type="protein sequence ID" value="MDO3693646.1"/>
    <property type="molecule type" value="Genomic_DNA"/>
</dbReference>
<organism evidence="1 2">
    <name type="scientific">Wenyingzhuangia gilva</name>
    <dbReference type="NCBI Taxonomy" id="3057677"/>
    <lineage>
        <taxon>Bacteria</taxon>
        <taxon>Pseudomonadati</taxon>
        <taxon>Bacteroidota</taxon>
        <taxon>Flavobacteriia</taxon>
        <taxon>Flavobacteriales</taxon>
        <taxon>Flavobacteriaceae</taxon>
        <taxon>Wenyingzhuangia</taxon>
    </lineage>
</organism>
<protein>
    <submittedName>
        <fullName evidence="1">WxcM-like domain-containing protein</fullName>
    </submittedName>
</protein>
<evidence type="ECO:0000313" key="2">
    <source>
        <dbReference type="Proteomes" id="UP001168642"/>
    </source>
</evidence>
<evidence type="ECO:0000313" key="1">
    <source>
        <dbReference type="EMBL" id="MDO3693646.1"/>
    </source>
</evidence>
<name>A0ABT8VNV2_9FLAO</name>
<dbReference type="SUPFAM" id="SSF51182">
    <property type="entry name" value="RmlC-like cupins"/>
    <property type="match status" value="1"/>
</dbReference>
<keyword evidence="2" id="KW-1185">Reference proteome</keyword>
<dbReference type="InterPro" id="IPR011051">
    <property type="entry name" value="RmlC_Cupin_sf"/>
</dbReference>
<dbReference type="Proteomes" id="UP001168642">
    <property type="component" value="Unassembled WGS sequence"/>
</dbReference>
<reference evidence="1" key="1">
    <citation type="submission" date="2023-07" db="EMBL/GenBank/DDBJ databases">
        <title>Wenyingzhuangia sp. chi5 genome sequencing and assembly.</title>
        <authorList>
            <person name="Park S."/>
        </authorList>
    </citation>
    <scope>NUCLEOTIDE SEQUENCE</scope>
    <source>
        <strain evidence="1">Chi5</strain>
    </source>
</reference>
<dbReference type="Gene3D" id="2.60.120.10">
    <property type="entry name" value="Jelly Rolls"/>
    <property type="match status" value="1"/>
</dbReference>
<dbReference type="RefSeq" id="WP_302882897.1">
    <property type="nucleotide sequence ID" value="NZ_JAUMIT010000001.1"/>
</dbReference>
<dbReference type="InterPro" id="IPR014710">
    <property type="entry name" value="RmlC-like_jellyroll"/>
</dbReference>